<dbReference type="PANTHER" id="PTHR33415:SF12">
    <property type="entry name" value="PROTEIN EMBRYO DEFECTIVE 514"/>
    <property type="match status" value="1"/>
</dbReference>
<dbReference type="EMBL" id="JADBEO010000021">
    <property type="protein sequence ID" value="MDR4307179.1"/>
    <property type="molecule type" value="Genomic_DNA"/>
</dbReference>
<evidence type="ECO:0000313" key="1">
    <source>
        <dbReference type="EMBL" id="MDR4307179.1"/>
    </source>
</evidence>
<dbReference type="Pfam" id="PF11523">
    <property type="entry name" value="DUF3223"/>
    <property type="match status" value="1"/>
</dbReference>
<proteinExistence type="predicted"/>
<keyword evidence="2" id="KW-1185">Reference proteome</keyword>
<sequence>MLNKYDVGDRVSAQDAEILRDALALHPDAAAKIGCGVDSFSVRSADYGTKCFWINRPDGSTEKFSFRACIYG</sequence>
<gene>
    <name evidence="1" type="ORF">IHQ68_11165</name>
</gene>
<evidence type="ECO:0000313" key="2">
    <source>
        <dbReference type="Proteomes" id="UP001181622"/>
    </source>
</evidence>
<protein>
    <submittedName>
        <fullName evidence="1">DCL family protein</fullName>
    </submittedName>
</protein>
<name>A0ABU1DGF8_9HYPH</name>
<comment type="caution">
    <text evidence="1">The sequence shown here is derived from an EMBL/GenBank/DDBJ whole genome shotgun (WGS) entry which is preliminary data.</text>
</comment>
<dbReference type="Proteomes" id="UP001181622">
    <property type="component" value="Unassembled WGS sequence"/>
</dbReference>
<reference evidence="1" key="1">
    <citation type="submission" date="2020-10" db="EMBL/GenBank/DDBJ databases">
        <authorList>
            <person name="Abbas A."/>
            <person name="Razzaq R."/>
            <person name="Waqas M."/>
            <person name="Abbas N."/>
            <person name="Nielsen T.K."/>
            <person name="Hansen L.H."/>
            <person name="Hussain S."/>
            <person name="Shahid M."/>
        </authorList>
    </citation>
    <scope>NUCLEOTIDE SEQUENCE</scope>
    <source>
        <strain evidence="1">S14</strain>
    </source>
</reference>
<accession>A0ABU1DGF8</accession>
<dbReference type="PANTHER" id="PTHR33415">
    <property type="entry name" value="PROTEIN EMBRYO DEFECTIVE 514"/>
    <property type="match status" value="1"/>
</dbReference>
<organism evidence="1 2">
    <name type="scientific">Chelatococcus sambhunathii</name>
    <dbReference type="NCBI Taxonomy" id="363953"/>
    <lineage>
        <taxon>Bacteria</taxon>
        <taxon>Pseudomonadati</taxon>
        <taxon>Pseudomonadota</taxon>
        <taxon>Alphaproteobacteria</taxon>
        <taxon>Hyphomicrobiales</taxon>
        <taxon>Chelatococcaceae</taxon>
        <taxon>Chelatococcus</taxon>
    </lineage>
</organism>
<dbReference type="Gene3D" id="3.10.450.40">
    <property type="match status" value="1"/>
</dbReference>
<dbReference type="InterPro" id="IPR044673">
    <property type="entry name" value="DCL-like"/>
</dbReference>